<evidence type="ECO:0000313" key="2">
    <source>
        <dbReference type="EMBL" id="GIQ79791.1"/>
    </source>
</evidence>
<protein>
    <submittedName>
        <fullName evidence="2">Uncharacterized protein</fullName>
    </submittedName>
</protein>
<reference evidence="2 3" key="1">
    <citation type="journal article" date="2018" name="PLoS ONE">
        <title>The draft genome of Kipferlia bialata reveals reductive genome evolution in fornicate parasites.</title>
        <authorList>
            <person name="Tanifuji G."/>
            <person name="Takabayashi S."/>
            <person name="Kume K."/>
            <person name="Takagi M."/>
            <person name="Nakayama T."/>
            <person name="Kamikawa R."/>
            <person name="Inagaki Y."/>
            <person name="Hashimoto T."/>
        </authorList>
    </citation>
    <scope>NUCLEOTIDE SEQUENCE [LARGE SCALE GENOMIC DNA]</scope>
    <source>
        <strain evidence="2">NY0173</strain>
    </source>
</reference>
<evidence type="ECO:0000256" key="1">
    <source>
        <dbReference type="SAM" id="SignalP"/>
    </source>
</evidence>
<organism evidence="2 3">
    <name type="scientific">Kipferlia bialata</name>
    <dbReference type="NCBI Taxonomy" id="797122"/>
    <lineage>
        <taxon>Eukaryota</taxon>
        <taxon>Metamonada</taxon>
        <taxon>Carpediemonas-like organisms</taxon>
        <taxon>Kipferlia</taxon>
    </lineage>
</organism>
<feature type="signal peptide" evidence="1">
    <location>
        <begin position="1"/>
        <end position="22"/>
    </location>
</feature>
<gene>
    <name evidence="2" type="ORF">KIPB_000490</name>
</gene>
<name>A0A9K3CNP5_9EUKA</name>
<proteinExistence type="predicted"/>
<keyword evidence="1" id="KW-0732">Signal</keyword>
<evidence type="ECO:0000313" key="3">
    <source>
        <dbReference type="Proteomes" id="UP000265618"/>
    </source>
</evidence>
<feature type="chain" id="PRO_5039894634" evidence="1">
    <location>
        <begin position="23"/>
        <end position="218"/>
    </location>
</feature>
<dbReference type="EMBL" id="BDIP01000055">
    <property type="protein sequence ID" value="GIQ79791.1"/>
    <property type="molecule type" value="Genomic_DNA"/>
</dbReference>
<comment type="caution">
    <text evidence="2">The sequence shown here is derived from an EMBL/GenBank/DDBJ whole genome shotgun (WGS) entry which is preliminary data.</text>
</comment>
<dbReference type="Proteomes" id="UP000265618">
    <property type="component" value="Unassembled WGS sequence"/>
</dbReference>
<sequence length="218" mass="23760">MIVHVIPLLVAVAALFAVAVVAEERLGGDNGGYGIKQVLTKDLGGQSRNGNPMKYTDKYLVLGNTYLGDAYKSVITYTRDATTGDYTYTDTIAPPTSISGSTHTFGFSLGVSGDNLVIGDKIRDTVYFYTRAADNLSWEYQRSYEFPSIQSYGKYIDYVDDVLFITGDDYSTDSGAFTNAYLWDSPNMETCGVCPSSVSITGWTHSSDSPKVIAGMER</sequence>
<keyword evidence="3" id="KW-1185">Reference proteome</keyword>
<accession>A0A9K3CNP5</accession>
<dbReference type="AlphaFoldDB" id="A0A9K3CNP5"/>